<gene>
    <name evidence="2" type="ORF">F3F73_11550</name>
</gene>
<name>A0A7J4XIL1_9BACE</name>
<reference evidence="2 3" key="1">
    <citation type="journal article" date="2019" name="Nat. Med.">
        <title>A library of human gut bacterial isolates paired with longitudinal multiomics data enables mechanistic microbiome research.</title>
        <authorList>
            <person name="Poyet M."/>
            <person name="Groussin M."/>
            <person name="Gibbons S.M."/>
            <person name="Avila-Pacheco J."/>
            <person name="Jiang X."/>
            <person name="Kearney S.M."/>
            <person name="Perrotta A.R."/>
            <person name="Berdy B."/>
            <person name="Zhao S."/>
            <person name="Lieberman T.D."/>
            <person name="Swanson P.K."/>
            <person name="Smith M."/>
            <person name="Roesemann S."/>
            <person name="Alexander J.E."/>
            <person name="Rich S.A."/>
            <person name="Livny J."/>
            <person name="Vlamakis H."/>
            <person name="Clish C."/>
            <person name="Bullock K."/>
            <person name="Deik A."/>
            <person name="Scott J."/>
            <person name="Pierce K.A."/>
            <person name="Xavier R.J."/>
            <person name="Alm E.J."/>
        </authorList>
    </citation>
    <scope>NUCLEOTIDE SEQUENCE [LARGE SCALE GENOMIC DNA]</scope>
    <source>
        <strain evidence="2 3">BIOML-A10</strain>
    </source>
</reference>
<dbReference type="EMBL" id="VWMK01000010">
    <property type="protein sequence ID" value="KAA3765203.1"/>
    <property type="molecule type" value="Genomic_DNA"/>
</dbReference>
<feature type="region of interest" description="Disordered" evidence="1">
    <location>
        <begin position="1"/>
        <end position="21"/>
    </location>
</feature>
<evidence type="ECO:0000313" key="3">
    <source>
        <dbReference type="Proteomes" id="UP000422221"/>
    </source>
</evidence>
<organism evidence="2 3">
    <name type="scientific">Bacteroides salyersiae</name>
    <dbReference type="NCBI Taxonomy" id="291644"/>
    <lineage>
        <taxon>Bacteria</taxon>
        <taxon>Pseudomonadati</taxon>
        <taxon>Bacteroidota</taxon>
        <taxon>Bacteroidia</taxon>
        <taxon>Bacteroidales</taxon>
        <taxon>Bacteroidaceae</taxon>
        <taxon>Bacteroides</taxon>
    </lineage>
</organism>
<evidence type="ECO:0000313" key="2">
    <source>
        <dbReference type="EMBL" id="KAA3765203.1"/>
    </source>
</evidence>
<comment type="caution">
    <text evidence="2">The sequence shown here is derived from an EMBL/GenBank/DDBJ whole genome shotgun (WGS) entry which is preliminary data.</text>
</comment>
<sequence>MIGQKRLKTPSGRDVVRAENKSTQNTLHATLFFVASHSHETVISQLCNDRLSIMKCTSHNRETLIILRHLQHNKLRTRI</sequence>
<proteinExistence type="predicted"/>
<protein>
    <submittedName>
        <fullName evidence="2">Uncharacterized protein</fullName>
    </submittedName>
</protein>
<accession>A0A7J4XIL1</accession>
<dbReference type="AlphaFoldDB" id="A0A7J4XIL1"/>
<dbReference type="Proteomes" id="UP000422221">
    <property type="component" value="Unassembled WGS sequence"/>
</dbReference>
<evidence type="ECO:0000256" key="1">
    <source>
        <dbReference type="SAM" id="MobiDB-lite"/>
    </source>
</evidence>